<evidence type="ECO:0000259" key="8">
    <source>
        <dbReference type="SMART" id="SM01031"/>
    </source>
</evidence>
<feature type="domain" description="Rad4 beta-hairpin" evidence="7">
    <location>
        <begin position="428"/>
        <end position="483"/>
    </location>
</feature>
<comment type="subcellular location">
    <subcellularLocation>
        <location evidence="1">Nucleus</location>
    </subcellularLocation>
</comment>
<evidence type="ECO:0000256" key="4">
    <source>
        <dbReference type="ARBA" id="ARBA00023204"/>
    </source>
</evidence>
<evidence type="ECO:0000313" key="9">
    <source>
        <dbReference type="EMBL" id="CCK68643.1"/>
    </source>
</evidence>
<sequence>MATDSMESQDNSFENEILDQGDNNDIFFNSGSDLESHVDDRQEDSDTEENFSDTEWEEVPLHQDRNSNVTVTIDAEHLIRSGPKRKRRLPSISAKSRKENQQIKKLCFGLSIVMIPVMLNTLKERAYWADDIRLNRRLRRSVPKIIVQKFGHLNESKEMGKSLPTLLLGLVSWFRSNYKINSNGFRQNAKRLKYLLKHPSSDHYSYILNNPETFYGVRPALDSKNILEGIRNMAKMKMANRDILAVFFAVILQNLIRTDDDSARISICFAFPLIQYDQAVPNGNDTIDHVPNRFDTDLLQPYFWIQLEILDDLYTIDPIVHLKDDEIVSKHKAGGIIRIFEPKQQQQQHNFSYVVAINLKNKIVEDVSPRYLSNLAYRYFNFIPFRNPWGRSLSRKQYERFLGFLNQANHFDQALLETSQGMSLLAFQNFNPPLNVKDMYTSESFAIKSFLRANEVIDPSAKPVFIWKCGKFNEPVYWKGDILLLKSRQHWNMLGRAVEREAQPLKRKKFAPLKSKQLGKFYAEYEIRDLFSVDQTYLTPKLPNSKVGDDGLLITITDVEEFKNKFGNVEIYYEAVKPDGFEIFPLSDQDLNVKGLIRKYNKSKKHVRKIKYVDVVSGFDFKEKRGYAIPVVKSILVNKVDYTILQGLVKKHLELRNLQYWNTLLKKLAIKERLDSTYGE</sequence>
<evidence type="ECO:0000313" key="10">
    <source>
        <dbReference type="Proteomes" id="UP000006310"/>
    </source>
</evidence>
<dbReference type="OrthoDB" id="300780at2759"/>
<accession>J7RGH1</accession>
<dbReference type="RefSeq" id="XP_022462889.1">
    <property type="nucleotide sequence ID" value="XM_022611485.1"/>
</dbReference>
<dbReference type="SMART" id="SM01031">
    <property type="entry name" value="BHD_2"/>
    <property type="match status" value="1"/>
</dbReference>
<gene>
    <name evidence="9" type="primary">KNAG0B02010</name>
    <name evidence="9" type="ordered locus">KNAG_0B02010</name>
</gene>
<dbReference type="OMA" id="QWKFLGR"/>
<keyword evidence="3" id="KW-0227">DNA damage</keyword>
<dbReference type="GO" id="GO:0003684">
    <property type="term" value="F:damaged DNA binding"/>
    <property type="evidence" value="ECO:0007669"/>
    <property type="project" value="InterPro"/>
</dbReference>
<dbReference type="GO" id="GO:0006289">
    <property type="term" value="P:nucleotide-excision repair"/>
    <property type="evidence" value="ECO:0007669"/>
    <property type="project" value="EnsemblFungi"/>
</dbReference>
<dbReference type="InterPro" id="IPR036985">
    <property type="entry name" value="Transglutaminase-like_sf"/>
</dbReference>
<dbReference type="InterPro" id="IPR018328">
    <property type="entry name" value="Rad4_beta-hairpin_dom3"/>
</dbReference>
<reference evidence="10" key="2">
    <citation type="submission" date="2012-08" db="EMBL/GenBank/DDBJ databases">
        <title>Genome sequence of Kazachstania naganishii.</title>
        <authorList>
            <person name="Gordon J.L."/>
            <person name="Armisen D."/>
            <person name="Proux-Wera E."/>
            <person name="OhEigeartaigh S.S."/>
            <person name="Byrne K.P."/>
            <person name="Wolfe K.H."/>
        </authorList>
    </citation>
    <scope>NUCLEOTIDE SEQUENCE [LARGE SCALE GENOMIC DNA]</scope>
    <source>
        <strain evidence="10">ATCC MYA-139 / BCRC 22969 / CBS 8797 / CCRC 22969 / KCTC 17520 / NBRC 10181 / NCYC 3082</strain>
    </source>
</reference>
<organism evidence="9 10">
    <name type="scientific">Huiozyma naganishii (strain ATCC MYA-139 / BCRC 22969 / CBS 8797 / KCTC 17520 / NBRC 10181 / NCYC 3082 / Yp74L-3)</name>
    <name type="common">Yeast</name>
    <name type="synonym">Kazachstania naganishii</name>
    <dbReference type="NCBI Taxonomy" id="1071383"/>
    <lineage>
        <taxon>Eukaryota</taxon>
        <taxon>Fungi</taxon>
        <taxon>Dikarya</taxon>
        <taxon>Ascomycota</taxon>
        <taxon>Saccharomycotina</taxon>
        <taxon>Saccharomycetes</taxon>
        <taxon>Saccharomycetales</taxon>
        <taxon>Saccharomycetaceae</taxon>
        <taxon>Huiozyma</taxon>
    </lineage>
</organism>
<dbReference type="GeneID" id="34524293"/>
<dbReference type="GO" id="GO:0000111">
    <property type="term" value="C:nucleotide-excision repair factor 2 complex"/>
    <property type="evidence" value="ECO:0007669"/>
    <property type="project" value="TreeGrafter"/>
</dbReference>
<dbReference type="GO" id="GO:0071942">
    <property type="term" value="C:XPC complex"/>
    <property type="evidence" value="ECO:0007669"/>
    <property type="project" value="TreeGrafter"/>
</dbReference>
<dbReference type="Proteomes" id="UP000006310">
    <property type="component" value="Chromosome 2"/>
</dbReference>
<comment type="similarity">
    <text evidence="2">Belongs to the XPC family.</text>
</comment>
<feature type="compositionally biased region" description="Polar residues" evidence="6">
    <location>
        <begin position="21"/>
        <end position="33"/>
    </location>
</feature>
<feature type="compositionally biased region" description="Polar residues" evidence="6">
    <location>
        <begin position="1"/>
        <end position="14"/>
    </location>
</feature>
<dbReference type="SMART" id="SM01030">
    <property type="entry name" value="BHD_1"/>
    <property type="match status" value="1"/>
</dbReference>
<feature type="region of interest" description="Disordered" evidence="6">
    <location>
        <begin position="1"/>
        <end position="67"/>
    </location>
</feature>
<dbReference type="PANTHER" id="PTHR12135">
    <property type="entry name" value="DNA REPAIR PROTEIN XP-C / RAD4"/>
    <property type="match status" value="1"/>
</dbReference>
<evidence type="ECO:0000256" key="3">
    <source>
        <dbReference type="ARBA" id="ARBA00022763"/>
    </source>
</evidence>
<dbReference type="GO" id="GO:0003697">
    <property type="term" value="F:single-stranded DNA binding"/>
    <property type="evidence" value="ECO:0007669"/>
    <property type="project" value="TreeGrafter"/>
</dbReference>
<keyword evidence="10" id="KW-1185">Reference proteome</keyword>
<evidence type="ECO:0008006" key="11">
    <source>
        <dbReference type="Google" id="ProtNLM"/>
    </source>
</evidence>
<protein>
    <recommendedName>
        <fullName evidence="11">Rad4 beta-hairpin domain-containing protein</fullName>
    </recommendedName>
</protein>
<keyword evidence="4" id="KW-0234">DNA repair</keyword>
<dbReference type="PANTHER" id="PTHR12135:SF2">
    <property type="entry name" value="DNA REPAIR PROTEIN RAD34"/>
    <property type="match status" value="1"/>
</dbReference>
<reference evidence="9 10" key="1">
    <citation type="journal article" date="2011" name="Proc. Natl. Acad. Sci. U.S.A.">
        <title>Evolutionary erosion of yeast sex chromosomes by mating-type switching accidents.</title>
        <authorList>
            <person name="Gordon J.L."/>
            <person name="Armisen D."/>
            <person name="Proux-Wera E."/>
            <person name="Oheigeartaigh S.S."/>
            <person name="Byrne K.P."/>
            <person name="Wolfe K.H."/>
        </authorList>
    </citation>
    <scope>NUCLEOTIDE SEQUENCE [LARGE SCALE GENOMIC DNA]</scope>
    <source>
        <strain evidence="10">ATCC MYA-139 / BCRC 22969 / CBS 8797 / CCRC 22969 / KCTC 17520 / NBRC 10181 / NCYC 3082</strain>
    </source>
</reference>
<dbReference type="GO" id="GO:0005737">
    <property type="term" value="C:cytoplasm"/>
    <property type="evidence" value="ECO:0007669"/>
    <property type="project" value="TreeGrafter"/>
</dbReference>
<name>J7RGH1_HUIN7</name>
<dbReference type="Gene3D" id="3.90.260.10">
    <property type="entry name" value="Transglutaminase-like"/>
    <property type="match status" value="1"/>
</dbReference>
<evidence type="ECO:0000256" key="2">
    <source>
        <dbReference type="ARBA" id="ARBA00009525"/>
    </source>
</evidence>
<keyword evidence="5" id="KW-0539">Nucleus</keyword>
<evidence type="ECO:0000256" key="5">
    <source>
        <dbReference type="ARBA" id="ARBA00023242"/>
    </source>
</evidence>
<dbReference type="Pfam" id="PF10403">
    <property type="entry name" value="BHD_1"/>
    <property type="match status" value="1"/>
</dbReference>
<dbReference type="HOGENOM" id="CLU_028212_0_0_1"/>
<feature type="domain" description="Rad4 beta-hairpin" evidence="8">
    <location>
        <begin position="485"/>
        <end position="541"/>
    </location>
</feature>
<dbReference type="AlphaFoldDB" id="J7RGH1"/>
<dbReference type="eggNOG" id="KOG2179">
    <property type="taxonomic scope" value="Eukaryota"/>
</dbReference>
<evidence type="ECO:0000259" key="7">
    <source>
        <dbReference type="SMART" id="SM01030"/>
    </source>
</evidence>
<dbReference type="EMBL" id="HE978315">
    <property type="protein sequence ID" value="CCK68643.1"/>
    <property type="molecule type" value="Genomic_DNA"/>
</dbReference>
<dbReference type="GO" id="GO:0006298">
    <property type="term" value="P:mismatch repair"/>
    <property type="evidence" value="ECO:0007669"/>
    <property type="project" value="TreeGrafter"/>
</dbReference>
<dbReference type="STRING" id="1071383.J7RGH1"/>
<dbReference type="Pfam" id="PF10405">
    <property type="entry name" value="BHD_3"/>
    <property type="match status" value="1"/>
</dbReference>
<dbReference type="InterPro" id="IPR004583">
    <property type="entry name" value="DNA_repair_Rad4"/>
</dbReference>
<feature type="compositionally biased region" description="Acidic residues" evidence="6">
    <location>
        <begin position="41"/>
        <end position="58"/>
    </location>
</feature>
<dbReference type="InterPro" id="IPR018327">
    <property type="entry name" value="BHD_2"/>
</dbReference>
<evidence type="ECO:0000256" key="1">
    <source>
        <dbReference type="ARBA" id="ARBA00004123"/>
    </source>
</evidence>
<proteinExistence type="inferred from homology"/>
<dbReference type="InterPro" id="IPR018326">
    <property type="entry name" value="Rad4_beta-hairpin_dom1"/>
</dbReference>
<evidence type="ECO:0000256" key="6">
    <source>
        <dbReference type="SAM" id="MobiDB-lite"/>
    </source>
</evidence>
<dbReference type="KEGG" id="kng:KNAG_0B02010"/>